<dbReference type="PROSITE" id="PS50005">
    <property type="entry name" value="TPR"/>
    <property type="match status" value="2"/>
</dbReference>
<keyword evidence="2" id="KW-0963">Cytoplasm</keyword>
<sequence length="933" mass="107135">MLSSSRSGKSLWDQMFVSKDLFLKVVKEYDRMENMLKNTVSESYLRKIGNAMDSQTSTNCLYKAWVREILPDWLSSAGLKGQKLSSLLLTHLLCSSEEFIRKFSNEALKEKCIGPIAKALKHGRFPRFCDAVDESSTIRLVAGLLYGQMAYPSFPVVDKLLRLSYTAKKRQMFSDVFIFDKCRYVYEQFPSVDCSTFAISELHQQMVFRMVVDGLRKHLRTICWRDNFSCCNVASINATTPGGVDFPNSEHKIPERPMLEFFLFEEKGNSSLKAKKYDEAIKFYNKCEVLCPENAVIYAHKAHCYLNLKQPENAVSNCSKALNLDPRNEKALYIRAMAFKMQKRPDPNQETFRSACVCYLGGDNPINDLEVLVDNDFEGQFDIIYFDACGTLPSAKQNTLKFIGYVFLYNKLTSPGALITNFSFPPKQTAQAEDVRTQDEAERKRIRDLSAEYLKYRLVNTLLDDNTPDDNAERLSKWTDEDIYSDYITYQVIDSAYLFIPAHRMLSSSRSGKSCPLWDQMFVSKDSFLKVVKGYDRCASNPQPATASESPAAGKSQSKASESNATSKSPEEKLQEALDNMEDMLKDTVSESYLRKIGDTMYSKTSTNDLCKAWVSEIFPDWKSSAGLKDQKLSSLLLADLLFFNEKFILKFSNKAMQEKCLGPLPKLVNNMADFQTFVMQQIHALQSVWLLAFFMAKWPTHHFQSLDKLLRLSYTAKKRQMFSDVFIFDKCRYVYEQFPSVDCSIFAIYEVHQQMVFRMAVDGLSKHFRRICSEDVFTSSNVASINEIIEGGVSFPNCWPKIPKRQMVELKEFKEFIEFKEKGNSLVKAKKFDEAIKFYNKCEVLCPKNAVIYANKAHCYLKLKQPDNVVYNCDKALNLDPRNEKALYRRAMAFKMQKEYPKAVKDLEKVMKICKDCNAERELAECKKLAGI</sequence>
<proteinExistence type="predicted"/>
<organism evidence="7 8">
    <name type="scientific">Desmophyllum pertusum</name>
    <dbReference type="NCBI Taxonomy" id="174260"/>
    <lineage>
        <taxon>Eukaryota</taxon>
        <taxon>Metazoa</taxon>
        <taxon>Cnidaria</taxon>
        <taxon>Anthozoa</taxon>
        <taxon>Hexacorallia</taxon>
        <taxon>Scleractinia</taxon>
        <taxon>Caryophylliina</taxon>
        <taxon>Caryophylliidae</taxon>
        <taxon>Desmophyllum</taxon>
    </lineage>
</organism>
<keyword evidence="8" id="KW-1185">Reference proteome</keyword>
<dbReference type="Pfam" id="PF13181">
    <property type="entry name" value="TPR_8"/>
    <property type="match status" value="1"/>
</dbReference>
<feature type="compositionally biased region" description="Polar residues" evidence="6">
    <location>
        <begin position="540"/>
        <end position="568"/>
    </location>
</feature>
<comment type="caution">
    <text evidence="7">The sequence shown here is derived from an EMBL/GenBank/DDBJ whole genome shotgun (WGS) entry which is preliminary data.</text>
</comment>
<dbReference type="SMART" id="SM00028">
    <property type="entry name" value="TPR"/>
    <property type="match status" value="5"/>
</dbReference>
<dbReference type="EMBL" id="MU826366">
    <property type="protein sequence ID" value="KAJ7378494.1"/>
    <property type="molecule type" value="Genomic_DNA"/>
</dbReference>
<dbReference type="InterPro" id="IPR019734">
    <property type="entry name" value="TPR_rpt"/>
</dbReference>
<dbReference type="Pfam" id="PF13174">
    <property type="entry name" value="TPR_6"/>
    <property type="match status" value="1"/>
</dbReference>
<dbReference type="Proteomes" id="UP001163046">
    <property type="component" value="Unassembled WGS sequence"/>
</dbReference>
<dbReference type="PANTHER" id="PTHR45984:SF1">
    <property type="entry name" value="SPAG1 AXONEMAL DYNEIN ASSEMBLY FACTOR"/>
    <property type="match status" value="1"/>
</dbReference>
<evidence type="ECO:0000313" key="7">
    <source>
        <dbReference type="EMBL" id="KAJ7378494.1"/>
    </source>
</evidence>
<dbReference type="PANTHER" id="PTHR45984">
    <property type="entry name" value="RNA (RNA) POLYMERASE II ASSOCIATED PROTEIN HOMOLOG"/>
    <property type="match status" value="1"/>
</dbReference>
<evidence type="ECO:0000256" key="2">
    <source>
        <dbReference type="ARBA" id="ARBA00022490"/>
    </source>
</evidence>
<dbReference type="GO" id="GO:0006626">
    <property type="term" value="P:protein targeting to mitochondrion"/>
    <property type="evidence" value="ECO:0007669"/>
    <property type="project" value="TreeGrafter"/>
</dbReference>
<feature type="region of interest" description="Disordered" evidence="6">
    <location>
        <begin position="540"/>
        <end position="573"/>
    </location>
</feature>
<dbReference type="GO" id="GO:0005739">
    <property type="term" value="C:mitochondrion"/>
    <property type="evidence" value="ECO:0007669"/>
    <property type="project" value="TreeGrafter"/>
</dbReference>
<evidence type="ECO:0000313" key="8">
    <source>
        <dbReference type="Proteomes" id="UP001163046"/>
    </source>
</evidence>
<name>A0A9X0CYT6_9CNID</name>
<feature type="repeat" description="TPR" evidence="5">
    <location>
        <begin position="295"/>
        <end position="328"/>
    </location>
</feature>
<feature type="repeat" description="TPR" evidence="5">
    <location>
        <begin position="851"/>
        <end position="884"/>
    </location>
</feature>
<reference evidence="7" key="1">
    <citation type="submission" date="2023-01" db="EMBL/GenBank/DDBJ databases">
        <title>Genome assembly of the deep-sea coral Lophelia pertusa.</title>
        <authorList>
            <person name="Herrera S."/>
            <person name="Cordes E."/>
        </authorList>
    </citation>
    <scope>NUCLEOTIDE SEQUENCE</scope>
    <source>
        <strain evidence="7">USNM1676648</strain>
        <tissue evidence="7">Polyp</tissue>
    </source>
</reference>
<evidence type="ECO:0000256" key="6">
    <source>
        <dbReference type="SAM" id="MobiDB-lite"/>
    </source>
</evidence>
<comment type="subcellular location">
    <subcellularLocation>
        <location evidence="1">Cytoplasm</location>
    </subcellularLocation>
</comment>
<keyword evidence="4 5" id="KW-0802">TPR repeat</keyword>
<dbReference type="GO" id="GO:0031072">
    <property type="term" value="F:heat shock protein binding"/>
    <property type="evidence" value="ECO:0007669"/>
    <property type="project" value="TreeGrafter"/>
</dbReference>
<dbReference type="Gene3D" id="1.25.40.10">
    <property type="entry name" value="Tetratricopeptide repeat domain"/>
    <property type="match status" value="2"/>
</dbReference>
<evidence type="ECO:0000256" key="4">
    <source>
        <dbReference type="ARBA" id="ARBA00022803"/>
    </source>
</evidence>
<evidence type="ECO:0000256" key="3">
    <source>
        <dbReference type="ARBA" id="ARBA00022737"/>
    </source>
</evidence>
<evidence type="ECO:0000256" key="5">
    <source>
        <dbReference type="PROSITE-ProRule" id="PRU00339"/>
    </source>
</evidence>
<protein>
    <submittedName>
        <fullName evidence="7">Sperm associated antigen 1</fullName>
    </submittedName>
</protein>
<dbReference type="OrthoDB" id="629492at2759"/>
<dbReference type="GO" id="GO:0005829">
    <property type="term" value="C:cytosol"/>
    <property type="evidence" value="ECO:0007669"/>
    <property type="project" value="TreeGrafter"/>
</dbReference>
<evidence type="ECO:0000256" key="1">
    <source>
        <dbReference type="ARBA" id="ARBA00004496"/>
    </source>
</evidence>
<keyword evidence="3" id="KW-0677">Repeat</keyword>
<dbReference type="SUPFAM" id="SSF48452">
    <property type="entry name" value="TPR-like"/>
    <property type="match status" value="2"/>
</dbReference>
<dbReference type="AlphaFoldDB" id="A0A9X0CYT6"/>
<dbReference type="InterPro" id="IPR051982">
    <property type="entry name" value="CiliaryAsmbly_MitoImport"/>
</dbReference>
<gene>
    <name evidence="7" type="primary">SPAG1_1</name>
    <name evidence="7" type="ORF">OS493_023030</name>
</gene>
<dbReference type="InterPro" id="IPR011990">
    <property type="entry name" value="TPR-like_helical_dom_sf"/>
</dbReference>
<accession>A0A9X0CYT6</accession>